<sequence>MQHVQTLIVILLLAACSPARANPSPALADWTILVFMNGDNNLEPWALSDFYEMASVKSTKNVNIAVQLDRNGRYTGAYNRWTETRRFLVKKNQLPSPDASVQNLGEVNMGDPKALEDFLRWGMQTYPAKRYALILWDHGQGYRDISDTGFQGDFFRSARGMPFRSVSHDDTDRDQLYNQEIQQALRAALAGKKLDLIGFDACLMGMLETAYAMREFAEVMVASEDLEPGFGWAYDKWVAELAERPGASSEEVARMIVKTYPQAYNPSVLQPDETMTLSAIRLSQIDPLAAAVSTLSDAMLRSLDTEIGAIEAARHASPAFARDHPKKGDQRFHHVDLKKFATEYQGRTRNEDIQKSLAEVIARHQPAVIASYAGPVRLREGASGLAIYFPAGRMAYATDVLEERGYEKSNEVYPVAFVREQRWADFLHAYFERVP</sequence>
<dbReference type="InterPro" id="IPR005077">
    <property type="entry name" value="Peptidase_C11"/>
</dbReference>
<gene>
    <name evidence="2" type="ORF">POL68_23370</name>
</gene>
<protein>
    <submittedName>
        <fullName evidence="2">Clostripain-related cysteine peptidase</fullName>
    </submittedName>
</protein>
<dbReference type="EMBL" id="JAQNDM010000002">
    <property type="protein sequence ID" value="MDC0711431.1"/>
    <property type="molecule type" value="Genomic_DNA"/>
</dbReference>
<dbReference type="PANTHER" id="PTHR37835:SF1">
    <property type="entry name" value="ALPHA-CLOSTRIPAIN"/>
    <property type="match status" value="1"/>
</dbReference>
<accession>A0ABT5DCS5</accession>
<dbReference type="PANTHER" id="PTHR37835">
    <property type="entry name" value="ALPHA-CLOSTRIPAIN"/>
    <property type="match status" value="1"/>
</dbReference>
<dbReference type="Gene3D" id="3.40.50.11970">
    <property type="match status" value="1"/>
</dbReference>
<organism evidence="2 3">
    <name type="scientific">Stigmatella ashevillensis</name>
    <dbReference type="NCBI Taxonomy" id="2995309"/>
    <lineage>
        <taxon>Bacteria</taxon>
        <taxon>Pseudomonadati</taxon>
        <taxon>Myxococcota</taxon>
        <taxon>Myxococcia</taxon>
        <taxon>Myxococcales</taxon>
        <taxon>Cystobacterineae</taxon>
        <taxon>Archangiaceae</taxon>
        <taxon>Stigmatella</taxon>
    </lineage>
</organism>
<keyword evidence="3" id="KW-1185">Reference proteome</keyword>
<evidence type="ECO:0000313" key="3">
    <source>
        <dbReference type="Proteomes" id="UP001221838"/>
    </source>
</evidence>
<feature type="chain" id="PRO_5046075766" evidence="1">
    <location>
        <begin position="22"/>
        <end position="435"/>
    </location>
</feature>
<evidence type="ECO:0000313" key="2">
    <source>
        <dbReference type="EMBL" id="MDC0711431.1"/>
    </source>
</evidence>
<dbReference type="Proteomes" id="UP001221838">
    <property type="component" value="Unassembled WGS sequence"/>
</dbReference>
<feature type="signal peptide" evidence="1">
    <location>
        <begin position="1"/>
        <end position="21"/>
    </location>
</feature>
<keyword evidence="1" id="KW-0732">Signal</keyword>
<reference evidence="2 3" key="1">
    <citation type="submission" date="2022-11" db="EMBL/GenBank/DDBJ databases">
        <title>Minimal conservation of predation-associated metabolite biosynthetic gene clusters underscores biosynthetic potential of Myxococcota including descriptions for ten novel species: Archangium lansinium sp. nov., Myxococcus landrumus sp. nov., Nannocystis bai.</title>
        <authorList>
            <person name="Ahearne A."/>
            <person name="Stevens C."/>
            <person name="Dowd S."/>
        </authorList>
    </citation>
    <scope>NUCLEOTIDE SEQUENCE [LARGE SCALE GENOMIC DNA]</scope>
    <source>
        <strain evidence="2 3">NCWAL01</strain>
    </source>
</reference>
<name>A0ABT5DCS5_9BACT</name>
<dbReference type="RefSeq" id="WP_272141384.1">
    <property type="nucleotide sequence ID" value="NZ_JAQNDM010000002.1"/>
</dbReference>
<comment type="caution">
    <text evidence="2">The sequence shown here is derived from an EMBL/GenBank/DDBJ whole genome shotgun (WGS) entry which is preliminary data.</text>
</comment>
<evidence type="ECO:0000256" key="1">
    <source>
        <dbReference type="SAM" id="SignalP"/>
    </source>
</evidence>
<dbReference type="Pfam" id="PF03415">
    <property type="entry name" value="Peptidase_C11"/>
    <property type="match status" value="1"/>
</dbReference>
<proteinExistence type="predicted"/>